<name>A0AA88H2R3_NAELO</name>
<feature type="compositionally biased region" description="Polar residues" evidence="1">
    <location>
        <begin position="86"/>
        <end position="102"/>
    </location>
</feature>
<proteinExistence type="predicted"/>
<evidence type="ECO:0000313" key="2">
    <source>
        <dbReference type="EMBL" id="KAG2392836.1"/>
    </source>
</evidence>
<feature type="region of interest" description="Disordered" evidence="1">
    <location>
        <begin position="503"/>
        <end position="523"/>
    </location>
</feature>
<feature type="compositionally biased region" description="Basic residues" evidence="1">
    <location>
        <begin position="265"/>
        <end position="280"/>
    </location>
</feature>
<gene>
    <name evidence="2" type="ORF">C9374_011561</name>
</gene>
<comment type="caution">
    <text evidence="2">The sequence shown here is derived from an EMBL/GenBank/DDBJ whole genome shotgun (WGS) entry which is preliminary data.</text>
</comment>
<feature type="region of interest" description="Disordered" evidence="1">
    <location>
        <begin position="174"/>
        <end position="200"/>
    </location>
</feature>
<feature type="compositionally biased region" description="Basic residues" evidence="1">
    <location>
        <begin position="113"/>
        <end position="125"/>
    </location>
</feature>
<evidence type="ECO:0000256" key="1">
    <source>
        <dbReference type="SAM" id="MobiDB-lite"/>
    </source>
</evidence>
<keyword evidence="3" id="KW-1185">Reference proteome</keyword>
<feature type="compositionally biased region" description="Low complexity" evidence="1">
    <location>
        <begin position="563"/>
        <end position="573"/>
    </location>
</feature>
<feature type="region of interest" description="Disordered" evidence="1">
    <location>
        <begin position="557"/>
        <end position="596"/>
    </location>
</feature>
<dbReference type="Proteomes" id="UP000816034">
    <property type="component" value="Unassembled WGS sequence"/>
</dbReference>
<feature type="region of interest" description="Disordered" evidence="1">
    <location>
        <begin position="84"/>
        <end position="130"/>
    </location>
</feature>
<dbReference type="GO" id="GO:0035267">
    <property type="term" value="C:NuA4 histone acetyltransferase complex"/>
    <property type="evidence" value="ECO:0007669"/>
    <property type="project" value="InterPro"/>
</dbReference>
<feature type="compositionally biased region" description="Low complexity" evidence="1">
    <location>
        <begin position="231"/>
        <end position="242"/>
    </location>
</feature>
<dbReference type="AlphaFoldDB" id="A0AA88H2R3"/>
<sequence length="1012" mass="115026">MRNIRQRKIDENKPLPIVIFYSLLNQGSSSTEGNSTTSSIVAEVAPSQSISNQNGGIHHSNSTRNLSEMMLDNSLMLVGTHPDTIPHNTKGGNAHHSSSNGFIINHHASPTSSKKKKSKLQKRKSMTPQEELKLIAKETGLDEDTLQVLLKCQENNDNISHNYTYDHTIDEEADHGRGGLGNARRSGSGAIFRSSSSSSQNSLITAPDIVIHIPNVKTISDQENNDKFLDSSSTSSSTTTTSAYMNGQQHASKIRAEFSQAINEKKRRRKEQSQSRKKSKFQQTTHYLHYLPNHLQVENDTKSILYDMEDDDFTFLEKFHENYLRTYEECFGEEQCFNGIRNKKTITMEQLLQRWHVSSKHLLPTPAQAFQILDEDFFEECIDRFEKTTAFSNELCTFRSALEKFPSLKRYFLDVENYLTQSHVQNSFMGLKSNHQPPSPSVNSSTMHKQQPEPSTNGNLSSTFTERYASTPQFSKLYSSSPFLHFLKNDSDSRYNLNIFANSKASPENNSTTPQHSTLNNSIHSPSLLQQDCVTLSTTRQPNLPSSLATLPSMTLHNNAMIPPSQSSPSASSMNTSANHSIPPVTNDNSTSSSPSSVKKILPTSFLYEIYLFWRKKRLSRTVSSTDKMLYPTCGRPLILDFEKQTSIHDKNHHAAFRPRQLPKKQTEEILNDTSSLQRLRKLRKDLISLNTLMEMINTREEKKLEYVTLLQEILLNKLGPSTANGCPIEPITSSEQNLSIVTSRSIQNDNMKPMDSLASSNHASKNMADEKLSATAASSNNMPIHIEESKKVLHQQESTCHHNNQEMENTIEYNPMSESVWKQQHKQDDQTGYTSMNLLHFKEILKKHNRPFFPFLAKYVRKVRNFTGDDSIEEQFNTDLPSYVPGSEYKVQLTRDGVTFDFPNMQEAFSAQHEIAFNHKIDNLLADEVAQYKHRQEQVENGNCSSGDMLIQILDEAEENATCQKYTDIPEVQLSEFEERINDTIDHTNEFSHLTNDPFQPHVNDFMDFQE</sequence>
<reference evidence="2 3" key="1">
    <citation type="journal article" date="2018" name="BMC Genomics">
        <title>The genome of Naegleria lovaniensis, the basis for a comparative approach to unravel pathogenicity factors of the human pathogenic amoeba N. fowleri.</title>
        <authorList>
            <person name="Liechti N."/>
            <person name="Schurch N."/>
            <person name="Bruggmann R."/>
            <person name="Wittwer M."/>
        </authorList>
    </citation>
    <scope>NUCLEOTIDE SEQUENCE [LARGE SCALE GENOMIC DNA]</scope>
    <source>
        <strain evidence="2 3">ATCC 30569</strain>
    </source>
</reference>
<dbReference type="EMBL" id="PYSW02000004">
    <property type="protein sequence ID" value="KAG2392836.1"/>
    <property type="molecule type" value="Genomic_DNA"/>
</dbReference>
<accession>A0AA88H2R3</accession>
<evidence type="ECO:0000313" key="3">
    <source>
        <dbReference type="Proteomes" id="UP000816034"/>
    </source>
</evidence>
<dbReference type="GO" id="GO:0006357">
    <property type="term" value="P:regulation of transcription by RNA polymerase II"/>
    <property type="evidence" value="ECO:0007669"/>
    <property type="project" value="InterPro"/>
</dbReference>
<dbReference type="InterPro" id="IPR024943">
    <property type="entry name" value="Enhancer_polycomb"/>
</dbReference>
<protein>
    <submittedName>
        <fullName evidence="2">Uncharacterized protein</fullName>
    </submittedName>
</protein>
<feature type="region of interest" description="Disordered" evidence="1">
    <location>
        <begin position="429"/>
        <end position="463"/>
    </location>
</feature>
<dbReference type="RefSeq" id="XP_044554730.1">
    <property type="nucleotide sequence ID" value="XM_044687230.1"/>
</dbReference>
<dbReference type="GeneID" id="68104015"/>
<feature type="compositionally biased region" description="Low complexity" evidence="1">
    <location>
        <begin position="584"/>
        <end position="596"/>
    </location>
</feature>
<dbReference type="PANTHER" id="PTHR14898">
    <property type="entry name" value="ENHANCER OF POLYCOMB"/>
    <property type="match status" value="1"/>
</dbReference>
<feature type="compositionally biased region" description="Low complexity" evidence="1">
    <location>
        <begin position="183"/>
        <end position="199"/>
    </location>
</feature>
<organism evidence="2 3">
    <name type="scientific">Naegleria lovaniensis</name>
    <name type="common">Amoeba</name>
    <dbReference type="NCBI Taxonomy" id="51637"/>
    <lineage>
        <taxon>Eukaryota</taxon>
        <taxon>Discoba</taxon>
        <taxon>Heterolobosea</taxon>
        <taxon>Tetramitia</taxon>
        <taxon>Eutetramitia</taxon>
        <taxon>Vahlkampfiidae</taxon>
        <taxon>Naegleria</taxon>
    </lineage>
</organism>
<feature type="region of interest" description="Disordered" evidence="1">
    <location>
        <begin position="222"/>
        <end position="282"/>
    </location>
</feature>